<dbReference type="EMBL" id="MRCE01000026">
    <property type="protein sequence ID" value="OKH33799.1"/>
    <property type="molecule type" value="Genomic_DNA"/>
</dbReference>
<dbReference type="OrthoDB" id="513864at2"/>
<reference evidence="1 2" key="1">
    <citation type="submission" date="2016-11" db="EMBL/GenBank/DDBJ databases">
        <title>Draft Genome Sequences of Nine Cyanobacterial Strains from Diverse Habitats.</title>
        <authorList>
            <person name="Zhu T."/>
            <person name="Hou S."/>
            <person name="Lu X."/>
            <person name="Hess W.R."/>
        </authorList>
    </citation>
    <scope>NUCLEOTIDE SEQUENCE [LARGE SCALE GENOMIC DNA]</scope>
    <source>
        <strain evidence="1 2">IAM M-71</strain>
    </source>
</reference>
<dbReference type="RefSeq" id="WP_073595658.1">
    <property type="nucleotide sequence ID" value="NZ_MRCE01000026.1"/>
</dbReference>
<evidence type="ECO:0000313" key="2">
    <source>
        <dbReference type="Proteomes" id="UP000185860"/>
    </source>
</evidence>
<organism evidence="1 2">
    <name type="scientific">[Phormidium ambiguum] IAM M-71</name>
    <dbReference type="NCBI Taxonomy" id="454136"/>
    <lineage>
        <taxon>Bacteria</taxon>
        <taxon>Bacillati</taxon>
        <taxon>Cyanobacteriota</taxon>
        <taxon>Cyanophyceae</taxon>
        <taxon>Oscillatoriophycideae</taxon>
        <taxon>Aerosakkonematales</taxon>
        <taxon>Aerosakkonemataceae</taxon>
        <taxon>Floridanema</taxon>
    </lineage>
</organism>
<name>A0A1U7IB75_9CYAN</name>
<comment type="caution">
    <text evidence="1">The sequence shown here is derived from an EMBL/GenBank/DDBJ whole genome shotgun (WGS) entry which is preliminary data.</text>
</comment>
<dbReference type="AlphaFoldDB" id="A0A1U7IB75"/>
<gene>
    <name evidence="1" type="ORF">NIES2119_22070</name>
</gene>
<protein>
    <submittedName>
        <fullName evidence="1">Uncharacterized protein</fullName>
    </submittedName>
</protein>
<dbReference type="Proteomes" id="UP000185860">
    <property type="component" value="Unassembled WGS sequence"/>
</dbReference>
<evidence type="ECO:0000313" key="1">
    <source>
        <dbReference type="EMBL" id="OKH33799.1"/>
    </source>
</evidence>
<sequence>MSEFWDQPIENETDKAFEWFCHYRDLGGERTLAKVAQKYGKNSTYERQLQKWSRQHHWVARTLSFDQHRHQLLLQEEEKVGKERARLSAQQWDERRTELRTKQWQMSQLLLAKAEEMLSFSLAERRWTFRDATSMIQLGVDLAKTATEVPSFDVYEAIRVLANSDMLPSEVCERVKELFDDVTLQIQTAFVQGCLDYQMEAENTDNL</sequence>
<proteinExistence type="predicted"/>
<accession>A0A1U7IB75</accession>